<gene>
    <name evidence="3" type="ORF">HINF_LOCUS37537</name>
    <name evidence="4" type="ORF">HINF_LOCUS45578</name>
</gene>
<dbReference type="EMBL" id="CAXDID020000198">
    <property type="protein sequence ID" value="CAL6053722.1"/>
    <property type="molecule type" value="Genomic_DNA"/>
</dbReference>
<dbReference type="Pfam" id="PF13516">
    <property type="entry name" value="LRR_6"/>
    <property type="match status" value="1"/>
</dbReference>
<dbReference type="PANTHER" id="PTHR46652">
    <property type="entry name" value="LEUCINE-RICH REPEAT AND IQ DOMAIN-CONTAINING PROTEIN 1-RELATED"/>
    <property type="match status" value="1"/>
</dbReference>
<dbReference type="Gene3D" id="3.80.10.10">
    <property type="entry name" value="Ribonuclease Inhibitor"/>
    <property type="match status" value="3"/>
</dbReference>
<evidence type="ECO:0000313" key="5">
    <source>
        <dbReference type="Proteomes" id="UP001642409"/>
    </source>
</evidence>
<dbReference type="EMBL" id="CATOUU010000805">
    <property type="protein sequence ID" value="CAI9949892.1"/>
    <property type="molecule type" value="Genomic_DNA"/>
</dbReference>
<dbReference type="InterPro" id="IPR050836">
    <property type="entry name" value="SDS22/Internalin_LRR"/>
</dbReference>
<dbReference type="SUPFAM" id="SSF52058">
    <property type="entry name" value="L domain-like"/>
    <property type="match status" value="1"/>
</dbReference>
<evidence type="ECO:0000256" key="2">
    <source>
        <dbReference type="ARBA" id="ARBA00022737"/>
    </source>
</evidence>
<proteinExistence type="predicted"/>
<evidence type="ECO:0000313" key="3">
    <source>
        <dbReference type="EMBL" id="CAI9949892.1"/>
    </source>
</evidence>
<organism evidence="3">
    <name type="scientific">Hexamita inflata</name>
    <dbReference type="NCBI Taxonomy" id="28002"/>
    <lineage>
        <taxon>Eukaryota</taxon>
        <taxon>Metamonada</taxon>
        <taxon>Diplomonadida</taxon>
        <taxon>Hexamitidae</taxon>
        <taxon>Hexamitinae</taxon>
        <taxon>Hexamita</taxon>
    </lineage>
</organism>
<evidence type="ECO:0000313" key="4">
    <source>
        <dbReference type="EMBL" id="CAL6053722.1"/>
    </source>
</evidence>
<keyword evidence="1" id="KW-0433">Leucine-rich repeat</keyword>
<comment type="caution">
    <text evidence="3">The sequence shown here is derived from an EMBL/GenBank/DDBJ whole genome shotgun (WGS) entry which is preliminary data.</text>
</comment>
<keyword evidence="2" id="KW-0677">Repeat</keyword>
<dbReference type="InterPro" id="IPR001611">
    <property type="entry name" value="Leu-rich_rpt"/>
</dbReference>
<keyword evidence="5" id="KW-1185">Reference proteome</keyword>
<dbReference type="PANTHER" id="PTHR46652:SF3">
    <property type="entry name" value="LEUCINE-RICH REPEAT-CONTAINING PROTEIN 9"/>
    <property type="match status" value="1"/>
</dbReference>
<dbReference type="SMART" id="SM00365">
    <property type="entry name" value="LRR_SD22"/>
    <property type="match status" value="4"/>
</dbReference>
<reference evidence="4 5" key="2">
    <citation type="submission" date="2024-07" db="EMBL/GenBank/DDBJ databases">
        <authorList>
            <person name="Akdeniz Z."/>
        </authorList>
    </citation>
    <scope>NUCLEOTIDE SEQUENCE [LARGE SCALE GENOMIC DNA]</scope>
</reference>
<reference evidence="3" key="1">
    <citation type="submission" date="2023-06" db="EMBL/GenBank/DDBJ databases">
        <authorList>
            <person name="Kurt Z."/>
        </authorList>
    </citation>
    <scope>NUCLEOTIDE SEQUENCE</scope>
</reference>
<dbReference type="AlphaFoldDB" id="A0AA86QBF8"/>
<evidence type="ECO:0000256" key="1">
    <source>
        <dbReference type="ARBA" id="ARBA00022614"/>
    </source>
</evidence>
<name>A0AA86QBF8_9EUKA</name>
<accession>A0AA86QBF8</accession>
<dbReference type="SUPFAM" id="SSF52075">
    <property type="entry name" value="Outer arm dynein light chain 1"/>
    <property type="match status" value="1"/>
</dbReference>
<dbReference type="InterPro" id="IPR032675">
    <property type="entry name" value="LRR_dom_sf"/>
</dbReference>
<protein>
    <submittedName>
        <fullName evidence="3">Leucine-rich repeat domain-containing protein</fullName>
    </submittedName>
    <submittedName>
        <fullName evidence="4">Leucine-rich_repeat domain-containing protein</fullName>
    </submittedName>
</protein>
<dbReference type="PROSITE" id="PS51450">
    <property type="entry name" value="LRR"/>
    <property type="match status" value="3"/>
</dbReference>
<dbReference type="Proteomes" id="UP001642409">
    <property type="component" value="Unassembled WGS sequence"/>
</dbReference>
<sequence length="411" mass="47267">MTLSLDQLKELYPNYLNETELQISSCKYTNINIINCCENVKKLTVQYNKLENILKGNMLLNLRELYIYCNPVQEIDIDADLMVLYMLGTSIKNLQFLQKYRNLQNIDISDNQLQDSVVYTQLNLPRLLKFCAVNCNLNNLSFLVDLNEDIDINQHDIKLQQLDLSENFNISLKNIQQLNNLTCLILNNCGISDITQIVRVKSLIQLDLSSNNISDLTLIECMTNLQYLSLNYNRIAHLNPLSKLRNIQQLYIGSIGVQQLSGIQNLTKLQYLEAWGNKLETIQELELLKQLKEVNIRYNNIFSIFGLRNATLLEKLDITKNNLQSFDGLQNCYKLRELSASYNQVKSINEIGFKPNLELLLLGNSCLESLEGLQAPKLQKVNLSHTKIKMLTISLHYLKEQSGDLSDHLLV</sequence>